<dbReference type="OrthoDB" id="5295388at2"/>
<evidence type="ECO:0000313" key="2">
    <source>
        <dbReference type="EMBL" id="AXK60530.1"/>
    </source>
</evidence>
<organism evidence="2 3">
    <name type="scientific">Candidatus Chromulinivorax destructor</name>
    <dbReference type="NCBI Taxonomy" id="2066483"/>
    <lineage>
        <taxon>Bacteria</taxon>
        <taxon>Candidatus Babelota</taxon>
        <taxon>Candidatus Babeliae</taxon>
        <taxon>Candidatus Babeliales</taxon>
        <taxon>Candidatus Chromulinivoraceae</taxon>
        <taxon>Candidatus Chromulinivorax</taxon>
    </lineage>
</organism>
<dbReference type="EMBL" id="CP025544">
    <property type="protein sequence ID" value="AXK60530.1"/>
    <property type="molecule type" value="Genomic_DNA"/>
</dbReference>
<dbReference type="InterPro" id="IPR036046">
    <property type="entry name" value="Acylphosphatase-like_dom_sf"/>
</dbReference>
<proteinExistence type="predicted"/>
<keyword evidence="3" id="KW-1185">Reference proteome</keyword>
<reference evidence="2 3" key="1">
    <citation type="submission" date="2017-12" db="EMBL/GenBank/DDBJ databases">
        <title>Chromulinavorax destructans is a abundant pathogen of dominant heterotrophic picoflagllates.</title>
        <authorList>
            <person name="Deeg C.M."/>
            <person name="Zimmer M."/>
            <person name="Suttle C.A."/>
        </authorList>
    </citation>
    <scope>NUCLEOTIDE SEQUENCE [LARGE SCALE GENOMIC DNA]</scope>
    <source>
        <strain evidence="2 3">SeV1</strain>
    </source>
</reference>
<dbReference type="SUPFAM" id="SSF54975">
    <property type="entry name" value="Acylphosphatase/BLUF domain-like"/>
    <property type="match status" value="1"/>
</dbReference>
<dbReference type="KEGG" id="cdes:C0J27_02105"/>
<sequence>MKKCVKLLFEVQDGQKILESFIADQAALFKIEGIGQEMHKDSIQLFICGQEEQVDDFIDAMYVGKESIQLKNIKIETCSTDRSYRGVFRIVE</sequence>
<dbReference type="InterPro" id="IPR001792">
    <property type="entry name" value="Acylphosphatase-like_dom"/>
</dbReference>
<gene>
    <name evidence="2" type="ORF">C0J27_02105</name>
</gene>
<evidence type="ECO:0000259" key="1">
    <source>
        <dbReference type="Pfam" id="PF00708"/>
    </source>
</evidence>
<evidence type="ECO:0000313" key="3">
    <source>
        <dbReference type="Proteomes" id="UP000254834"/>
    </source>
</evidence>
<dbReference type="Proteomes" id="UP000254834">
    <property type="component" value="Chromosome"/>
</dbReference>
<dbReference type="Gene3D" id="3.30.70.100">
    <property type="match status" value="1"/>
</dbReference>
<accession>A0A345ZB63</accession>
<protein>
    <recommendedName>
        <fullName evidence="1">Acylphosphatase-like domain-containing protein</fullName>
    </recommendedName>
</protein>
<dbReference type="RefSeq" id="WP_115585545.1">
    <property type="nucleotide sequence ID" value="NZ_CP025544.1"/>
</dbReference>
<dbReference type="AlphaFoldDB" id="A0A345ZB63"/>
<dbReference type="Pfam" id="PF00708">
    <property type="entry name" value="Acylphosphatase"/>
    <property type="match status" value="1"/>
</dbReference>
<name>A0A345ZB63_9BACT</name>
<feature type="domain" description="Acylphosphatase-like" evidence="1">
    <location>
        <begin position="21"/>
        <end position="86"/>
    </location>
</feature>